<evidence type="ECO:0008006" key="3">
    <source>
        <dbReference type="Google" id="ProtNLM"/>
    </source>
</evidence>
<dbReference type="EMBL" id="KK365149">
    <property type="protein sequence ID" value="KCZ81151.1"/>
    <property type="molecule type" value="Genomic_DNA"/>
</dbReference>
<gene>
    <name evidence="1" type="ORF">H312_01443</name>
</gene>
<dbReference type="GO" id="GO:0003735">
    <property type="term" value="F:structural constituent of ribosome"/>
    <property type="evidence" value="ECO:0007669"/>
    <property type="project" value="InterPro"/>
</dbReference>
<proteinExistence type="predicted"/>
<name>A0A059F2H5_9MICR</name>
<reference evidence="2" key="1">
    <citation type="submission" date="2013-02" db="EMBL/GenBank/DDBJ databases">
        <authorList>
            <consortium name="The Broad Institute Genome Sequencing Platform"/>
            <person name="Cuomo C."/>
            <person name="Becnel J."/>
            <person name="Sanscrainte N."/>
            <person name="Walker B."/>
            <person name="Young S.K."/>
            <person name="Zeng Q."/>
            <person name="Gargeya S."/>
            <person name="Fitzgerald M."/>
            <person name="Haas B."/>
            <person name="Abouelleil A."/>
            <person name="Alvarado L."/>
            <person name="Arachchi H.M."/>
            <person name="Berlin A.M."/>
            <person name="Chapman S.B."/>
            <person name="Dewar J."/>
            <person name="Goldberg J."/>
            <person name="Griggs A."/>
            <person name="Gujja S."/>
            <person name="Hansen M."/>
            <person name="Howarth C."/>
            <person name="Imamovic A."/>
            <person name="Larimer J."/>
            <person name="McCowan C."/>
            <person name="Murphy C."/>
            <person name="Neiman D."/>
            <person name="Pearson M."/>
            <person name="Priest M."/>
            <person name="Roberts A."/>
            <person name="Saif S."/>
            <person name="Shea T."/>
            <person name="Sisk P."/>
            <person name="Sykes S."/>
            <person name="Wortman J."/>
            <person name="Nusbaum C."/>
            <person name="Birren B."/>
        </authorList>
    </citation>
    <scope>NUCLEOTIDE SEQUENCE [LARGE SCALE GENOMIC DNA]</scope>
    <source>
        <strain evidence="2">PRA339</strain>
    </source>
</reference>
<dbReference type="PANTHER" id="PTHR10715">
    <property type="entry name" value="60S RIBOSOMAL PROTEIN L6"/>
    <property type="match status" value="1"/>
</dbReference>
<organism evidence="1 2">
    <name type="scientific">Anncaliia algerae PRA339</name>
    <dbReference type="NCBI Taxonomy" id="1288291"/>
    <lineage>
        <taxon>Eukaryota</taxon>
        <taxon>Fungi</taxon>
        <taxon>Fungi incertae sedis</taxon>
        <taxon>Microsporidia</taxon>
        <taxon>Tubulinosematoidea</taxon>
        <taxon>Tubulinosematidae</taxon>
        <taxon>Anncaliia</taxon>
    </lineage>
</organism>
<sequence>MADLKKSYVTINNRQIRVLPERAGYYPADDMPLYLQKLEERNKPKERESRKDLVQGMVVVALEGEFAAKRVVFLKQVDGFRALCCGPEPINKVPFFLIDERFLLKTSTVLDLKVDCENVDINSVFECNKDLEITSNKTSNMVKIEEEVLKSVKKVKFMRCYLETLFNINENDGKVPTTF</sequence>
<dbReference type="Proteomes" id="UP000030655">
    <property type="component" value="Unassembled WGS sequence"/>
</dbReference>
<dbReference type="HOGENOM" id="CLU_129464_0_0_1"/>
<dbReference type="AlphaFoldDB" id="A0A059F2H5"/>
<dbReference type="GO" id="GO:0002181">
    <property type="term" value="P:cytoplasmic translation"/>
    <property type="evidence" value="ECO:0007669"/>
    <property type="project" value="TreeGrafter"/>
</dbReference>
<protein>
    <recommendedName>
        <fullName evidence="3">60S ribosomal protein L6</fullName>
    </recommendedName>
</protein>
<evidence type="ECO:0000313" key="1">
    <source>
        <dbReference type="EMBL" id="KCZ81151.1"/>
    </source>
</evidence>
<dbReference type="VEuPathDB" id="MicrosporidiaDB:H312_01443"/>
<dbReference type="STRING" id="1288291.A0A059F2H5"/>
<accession>A0A059F2H5</accession>
<dbReference type="SUPFAM" id="SSF50104">
    <property type="entry name" value="Translation proteins SH3-like domain"/>
    <property type="match status" value="1"/>
</dbReference>
<dbReference type="OrthoDB" id="2436667at2759"/>
<dbReference type="PANTHER" id="PTHR10715:SF0">
    <property type="entry name" value="LARGE RIBOSOMAL SUBUNIT PROTEIN EL6"/>
    <property type="match status" value="1"/>
</dbReference>
<dbReference type="GO" id="GO:0000027">
    <property type="term" value="P:ribosomal large subunit assembly"/>
    <property type="evidence" value="ECO:0007669"/>
    <property type="project" value="TreeGrafter"/>
</dbReference>
<reference evidence="1 2" key="2">
    <citation type="submission" date="2014-03" db="EMBL/GenBank/DDBJ databases">
        <title>The Genome Sequence of Anncaliia algerae insect isolate PRA339.</title>
        <authorList>
            <consortium name="The Broad Institute Genome Sequencing Platform"/>
            <consortium name="The Broad Institute Genome Sequencing Center for Infectious Disease"/>
            <person name="Cuomo C."/>
            <person name="Becnel J."/>
            <person name="Sanscrainte N."/>
            <person name="Walker B."/>
            <person name="Young S.K."/>
            <person name="Zeng Q."/>
            <person name="Gargeya S."/>
            <person name="Fitzgerald M."/>
            <person name="Haas B."/>
            <person name="Abouelleil A."/>
            <person name="Alvarado L."/>
            <person name="Arachchi H.M."/>
            <person name="Berlin A.M."/>
            <person name="Chapman S.B."/>
            <person name="Dewar J."/>
            <person name="Goldberg J."/>
            <person name="Griggs A."/>
            <person name="Gujja S."/>
            <person name="Hansen M."/>
            <person name="Howarth C."/>
            <person name="Imamovic A."/>
            <person name="Larimer J."/>
            <person name="McCowan C."/>
            <person name="Murphy C."/>
            <person name="Neiman D."/>
            <person name="Pearson M."/>
            <person name="Priest M."/>
            <person name="Roberts A."/>
            <person name="Saif S."/>
            <person name="Shea T."/>
            <person name="Sisk P."/>
            <person name="Sykes S."/>
            <person name="Wortman J."/>
            <person name="Nusbaum C."/>
            <person name="Birren B."/>
        </authorList>
    </citation>
    <scope>NUCLEOTIDE SEQUENCE [LARGE SCALE GENOMIC DNA]</scope>
    <source>
        <strain evidence="1 2">PRA339</strain>
    </source>
</reference>
<dbReference type="InterPro" id="IPR008991">
    <property type="entry name" value="Translation_prot_SH3-like_sf"/>
</dbReference>
<dbReference type="GO" id="GO:0022625">
    <property type="term" value="C:cytosolic large ribosomal subunit"/>
    <property type="evidence" value="ECO:0007669"/>
    <property type="project" value="TreeGrafter"/>
</dbReference>
<keyword evidence="2" id="KW-1185">Reference proteome</keyword>
<evidence type="ECO:0000313" key="2">
    <source>
        <dbReference type="Proteomes" id="UP000030655"/>
    </source>
</evidence>
<dbReference type="GO" id="GO:0003723">
    <property type="term" value="F:RNA binding"/>
    <property type="evidence" value="ECO:0007669"/>
    <property type="project" value="TreeGrafter"/>
</dbReference>
<dbReference type="InterPro" id="IPR000915">
    <property type="entry name" value="60S_ribosomal_eL6"/>
</dbReference>